<name>A0A8T1XIX9_9BRAS</name>
<protein>
    <submittedName>
        <fullName evidence="2">Reverse transcriptase zinc-binding domain</fullName>
    </submittedName>
</protein>
<keyword evidence="3" id="KW-1185">Reference proteome</keyword>
<comment type="caution">
    <text evidence="2">The sequence shown here is derived from an EMBL/GenBank/DDBJ whole genome shotgun (WGS) entry which is preliminary data.</text>
</comment>
<keyword evidence="2" id="KW-0695">RNA-directed DNA polymerase</keyword>
<keyword evidence="2" id="KW-0548">Nucleotidyltransferase</keyword>
<dbReference type="PANTHER" id="PTHR33116">
    <property type="entry name" value="REVERSE TRANSCRIPTASE ZINC-BINDING DOMAIN-CONTAINING PROTEIN-RELATED-RELATED"/>
    <property type="match status" value="1"/>
</dbReference>
<organism evidence="2 3">
    <name type="scientific">Arabidopsis thaliana x Arabidopsis arenosa</name>
    <dbReference type="NCBI Taxonomy" id="1240361"/>
    <lineage>
        <taxon>Eukaryota</taxon>
        <taxon>Viridiplantae</taxon>
        <taxon>Streptophyta</taxon>
        <taxon>Embryophyta</taxon>
        <taxon>Tracheophyta</taxon>
        <taxon>Spermatophyta</taxon>
        <taxon>Magnoliopsida</taxon>
        <taxon>eudicotyledons</taxon>
        <taxon>Gunneridae</taxon>
        <taxon>Pentapetalae</taxon>
        <taxon>rosids</taxon>
        <taxon>malvids</taxon>
        <taxon>Brassicales</taxon>
        <taxon>Brassicaceae</taxon>
        <taxon>Camelineae</taxon>
        <taxon>Arabidopsis</taxon>
    </lineage>
</organism>
<proteinExistence type="predicted"/>
<dbReference type="AlphaFoldDB" id="A0A8T1XIX9"/>
<accession>A0A8T1XIX9</accession>
<evidence type="ECO:0000313" key="2">
    <source>
        <dbReference type="EMBL" id="KAG7534438.1"/>
    </source>
</evidence>
<dbReference type="Pfam" id="PF13966">
    <property type="entry name" value="zf-RVT"/>
    <property type="match status" value="1"/>
</dbReference>
<dbReference type="Proteomes" id="UP000694240">
    <property type="component" value="Chromosome 13"/>
</dbReference>
<reference evidence="2 3" key="1">
    <citation type="submission" date="2020-12" db="EMBL/GenBank/DDBJ databases">
        <title>Concerted genomic and epigenomic changes stabilize Arabidopsis allopolyploids.</title>
        <authorList>
            <person name="Chen Z."/>
        </authorList>
    </citation>
    <scope>NUCLEOTIDE SEQUENCE [LARGE SCALE GENOMIC DNA]</scope>
    <source>
        <strain evidence="2">Allo738</strain>
        <tissue evidence="2">Leaf</tissue>
    </source>
</reference>
<feature type="domain" description="Reverse transcriptase zinc-binding" evidence="1">
    <location>
        <begin position="201"/>
        <end position="285"/>
    </location>
</feature>
<dbReference type="EMBL" id="JAEFBK010000013">
    <property type="protein sequence ID" value="KAG7534438.1"/>
    <property type="molecule type" value="Genomic_DNA"/>
</dbReference>
<sequence length="388" mass="44015">MCGGFLWRGAPNSARGAKVSWESVCTPKACGGLGLRRLLPWNKVLGLKLIWLIFAGGGSLWVSWVRRHLIGSSCFWDLNSNLAGSWIWKNLCKLRSLARPFIICEVGSGISCSFWKDDWTLLGPLVEVTGANGQRITGLPLNSTVADAIRGGRWWLELSRSRNPVIQLLKNCLPNPMVVNPELEDDSFLWRIGDKPPSSIFKTSETWHYLNPPGIEVDWHEGIWFKGRIPKHAFIAWVAARKRLHTRDRLLRWGLSVPASCLLCNSHDESIQHLFFDCTFAGEVWSFFTSKAHVTPPISFEHGIKWIKDPCRNLNVALILKLAFQASIYNIWKERNCRLHTQVARPPSALITDIKSTIRCRLDPISRAQRNLSSSGSILQSWFEFFQS</sequence>
<dbReference type="GO" id="GO:0003964">
    <property type="term" value="F:RNA-directed DNA polymerase activity"/>
    <property type="evidence" value="ECO:0007669"/>
    <property type="project" value="UniProtKB-KW"/>
</dbReference>
<dbReference type="PANTHER" id="PTHR33116:SF84">
    <property type="entry name" value="RNA-DIRECTED DNA POLYMERASE"/>
    <property type="match status" value="1"/>
</dbReference>
<dbReference type="InterPro" id="IPR026960">
    <property type="entry name" value="RVT-Znf"/>
</dbReference>
<evidence type="ECO:0000259" key="1">
    <source>
        <dbReference type="Pfam" id="PF13966"/>
    </source>
</evidence>
<gene>
    <name evidence="2" type="ORF">ISN45_Aa08g019900</name>
</gene>
<evidence type="ECO:0000313" key="3">
    <source>
        <dbReference type="Proteomes" id="UP000694240"/>
    </source>
</evidence>
<keyword evidence="2" id="KW-0808">Transferase</keyword>